<dbReference type="Proteomes" id="UP001500689">
    <property type="component" value="Unassembled WGS sequence"/>
</dbReference>
<organism evidence="3 4">
    <name type="scientific">Amycolatopsis ultiminotia</name>
    <dbReference type="NCBI Taxonomy" id="543629"/>
    <lineage>
        <taxon>Bacteria</taxon>
        <taxon>Bacillati</taxon>
        <taxon>Actinomycetota</taxon>
        <taxon>Actinomycetes</taxon>
        <taxon>Pseudonocardiales</taxon>
        <taxon>Pseudonocardiaceae</taxon>
        <taxon>Amycolatopsis</taxon>
    </lineage>
</organism>
<keyword evidence="1" id="KW-0812">Transmembrane</keyword>
<evidence type="ECO:0000256" key="1">
    <source>
        <dbReference type="SAM" id="Phobius"/>
    </source>
</evidence>
<keyword evidence="1" id="KW-1133">Transmembrane helix</keyword>
<dbReference type="Gene3D" id="1.10.357.10">
    <property type="entry name" value="Tetracycline Repressor, domain 2"/>
    <property type="match status" value="1"/>
</dbReference>
<name>A0ABP6W9F9_9PSEU</name>
<sequence length="103" mass="11194">MKPHRGQVEDIATKARELVASMPPMDAFIGWLHAMTAHIATYLGLKALLATAFRDDHGGLNSWCHEVMLEAANSVLRPGQEAGDVKEEAGALLSLMIDGLRTR</sequence>
<evidence type="ECO:0000313" key="3">
    <source>
        <dbReference type="EMBL" id="GAA3547476.1"/>
    </source>
</evidence>
<dbReference type="Pfam" id="PF21597">
    <property type="entry name" value="TetR_C_43"/>
    <property type="match status" value="1"/>
</dbReference>
<evidence type="ECO:0000313" key="4">
    <source>
        <dbReference type="Proteomes" id="UP001500689"/>
    </source>
</evidence>
<comment type="caution">
    <text evidence="3">The sequence shown here is derived from an EMBL/GenBank/DDBJ whole genome shotgun (WGS) entry which is preliminary data.</text>
</comment>
<feature type="transmembrane region" description="Helical" evidence="1">
    <location>
        <begin position="28"/>
        <end position="45"/>
    </location>
</feature>
<keyword evidence="4" id="KW-1185">Reference proteome</keyword>
<accession>A0ABP6W9F9</accession>
<evidence type="ECO:0000259" key="2">
    <source>
        <dbReference type="Pfam" id="PF21597"/>
    </source>
</evidence>
<protein>
    <recommendedName>
        <fullName evidence="2">Transcriptional regulator SbtR-like C-terminal domain-containing protein</fullName>
    </recommendedName>
</protein>
<feature type="domain" description="Transcriptional regulator SbtR-like C-terminal" evidence="2">
    <location>
        <begin position="24"/>
        <end position="88"/>
    </location>
</feature>
<dbReference type="InterPro" id="IPR049445">
    <property type="entry name" value="TetR_SbtR-like_C"/>
</dbReference>
<dbReference type="EMBL" id="BAAAZN010000006">
    <property type="protein sequence ID" value="GAA3547476.1"/>
    <property type="molecule type" value="Genomic_DNA"/>
</dbReference>
<keyword evidence="1" id="KW-0472">Membrane</keyword>
<reference evidence="4" key="1">
    <citation type="journal article" date="2019" name="Int. J. Syst. Evol. Microbiol.">
        <title>The Global Catalogue of Microorganisms (GCM) 10K type strain sequencing project: providing services to taxonomists for standard genome sequencing and annotation.</title>
        <authorList>
            <consortium name="The Broad Institute Genomics Platform"/>
            <consortium name="The Broad Institute Genome Sequencing Center for Infectious Disease"/>
            <person name="Wu L."/>
            <person name="Ma J."/>
        </authorList>
    </citation>
    <scope>NUCLEOTIDE SEQUENCE [LARGE SCALE GENOMIC DNA]</scope>
    <source>
        <strain evidence="4">JCM 16898</strain>
    </source>
</reference>
<proteinExistence type="predicted"/>
<gene>
    <name evidence="3" type="ORF">GCM10022222_33870</name>
</gene>